<protein>
    <recommendedName>
        <fullName evidence="1">G domain-containing protein</fullName>
    </recommendedName>
</protein>
<dbReference type="PRINTS" id="PR00326">
    <property type="entry name" value="GTP1OBG"/>
</dbReference>
<feature type="domain" description="G" evidence="1">
    <location>
        <begin position="135"/>
        <end position="194"/>
    </location>
</feature>
<dbReference type="Pfam" id="PF01926">
    <property type="entry name" value="MMR_HSR1"/>
    <property type="match status" value="1"/>
</dbReference>
<dbReference type="PANTHER" id="PTHR43834">
    <property type="entry name" value="GTPASE DER"/>
    <property type="match status" value="1"/>
</dbReference>
<gene>
    <name evidence="2" type="ORF">V6N11_078961</name>
</gene>
<evidence type="ECO:0000259" key="1">
    <source>
        <dbReference type="Pfam" id="PF01926"/>
    </source>
</evidence>
<dbReference type="SUPFAM" id="SSF52540">
    <property type="entry name" value="P-loop containing nucleoside triphosphate hydrolases"/>
    <property type="match status" value="1"/>
</dbReference>
<accession>A0ABR2RU10</accession>
<keyword evidence="3" id="KW-1185">Reference proteome</keyword>
<dbReference type="PANTHER" id="PTHR43834:SF6">
    <property type="entry name" value="GTPASE DER"/>
    <property type="match status" value="1"/>
</dbReference>
<comment type="caution">
    <text evidence="2">The sequence shown here is derived from an EMBL/GenBank/DDBJ whole genome shotgun (WGS) entry which is preliminary data.</text>
</comment>
<name>A0ABR2RU10_9ROSI</name>
<dbReference type="EMBL" id="JBBPBN010000020">
    <property type="protein sequence ID" value="KAK9016465.1"/>
    <property type="molecule type" value="Genomic_DNA"/>
</dbReference>
<dbReference type="Proteomes" id="UP001396334">
    <property type="component" value="Unassembled WGS sequence"/>
</dbReference>
<organism evidence="2 3">
    <name type="scientific">Hibiscus sabdariffa</name>
    <name type="common">roselle</name>
    <dbReference type="NCBI Taxonomy" id="183260"/>
    <lineage>
        <taxon>Eukaryota</taxon>
        <taxon>Viridiplantae</taxon>
        <taxon>Streptophyta</taxon>
        <taxon>Embryophyta</taxon>
        <taxon>Tracheophyta</taxon>
        <taxon>Spermatophyta</taxon>
        <taxon>Magnoliopsida</taxon>
        <taxon>eudicotyledons</taxon>
        <taxon>Gunneridae</taxon>
        <taxon>Pentapetalae</taxon>
        <taxon>rosids</taxon>
        <taxon>malvids</taxon>
        <taxon>Malvales</taxon>
        <taxon>Malvaceae</taxon>
        <taxon>Malvoideae</taxon>
        <taxon>Hibiscus</taxon>
    </lineage>
</organism>
<sequence>MNGNRNRVRSMAKAAAKEYIRRYNRHGTGENQCSSALVNRFDAPFSLFARKGATTSVRAFARHLSSVGSSVFKSYGSSYLLNNFRNSIQATVRFCTVIVSKDDVSLPHSKTTEGATVVNQKPIDFTKLDINLLPTVMIVGRPNVGKSALFNRLIRRREALVYNAPDDHVTRDIREGLAKLGDLRFKVLDFAGLETEASFGSIRRI</sequence>
<evidence type="ECO:0000313" key="3">
    <source>
        <dbReference type="Proteomes" id="UP001396334"/>
    </source>
</evidence>
<dbReference type="InterPro" id="IPR006073">
    <property type="entry name" value="GTP-bd"/>
</dbReference>
<proteinExistence type="predicted"/>
<evidence type="ECO:0000313" key="2">
    <source>
        <dbReference type="EMBL" id="KAK9016465.1"/>
    </source>
</evidence>
<dbReference type="Gene3D" id="3.40.50.300">
    <property type="entry name" value="P-loop containing nucleotide triphosphate hydrolases"/>
    <property type="match status" value="1"/>
</dbReference>
<dbReference type="InterPro" id="IPR027417">
    <property type="entry name" value="P-loop_NTPase"/>
</dbReference>
<reference evidence="2 3" key="1">
    <citation type="journal article" date="2024" name="G3 (Bethesda)">
        <title>Genome assembly of Hibiscus sabdariffa L. provides insights into metabolisms of medicinal natural products.</title>
        <authorList>
            <person name="Kim T."/>
        </authorList>
    </citation>
    <scope>NUCLEOTIDE SEQUENCE [LARGE SCALE GENOMIC DNA]</scope>
    <source>
        <strain evidence="2">TK-2024</strain>
        <tissue evidence="2">Old leaves</tissue>
    </source>
</reference>